<accession>A0A077N4N5</accession>
<evidence type="ECO:0000313" key="1">
    <source>
        <dbReference type="EMBL" id="CDG97096.1"/>
    </source>
</evidence>
<organism evidence="1 2">
    <name type="scientific">Xenorhabdus bovienii str. puntauvense</name>
    <dbReference type="NCBI Taxonomy" id="1398201"/>
    <lineage>
        <taxon>Bacteria</taxon>
        <taxon>Pseudomonadati</taxon>
        <taxon>Pseudomonadota</taxon>
        <taxon>Gammaproteobacteria</taxon>
        <taxon>Enterobacterales</taxon>
        <taxon>Morganellaceae</taxon>
        <taxon>Xenorhabdus</taxon>
    </lineage>
</organism>
<dbReference type="HOGENOM" id="CLU_212276_0_0_6"/>
<dbReference type="EMBL" id="CBSW010000164">
    <property type="protein sequence ID" value="CDG97096.1"/>
    <property type="molecule type" value="Genomic_DNA"/>
</dbReference>
<protein>
    <recommendedName>
        <fullName evidence="3">Transposase</fullName>
    </recommendedName>
</protein>
<proteinExistence type="predicted"/>
<reference evidence="1" key="1">
    <citation type="submission" date="2013-07" db="EMBL/GenBank/DDBJ databases">
        <title>Sub-species coevolution in mutualistic symbiosis.</title>
        <authorList>
            <person name="Murfin K."/>
            <person name="Klassen J."/>
            <person name="Lee M."/>
            <person name="Forst S."/>
            <person name="Stock P."/>
            <person name="Goodrich-Blair H."/>
        </authorList>
    </citation>
    <scope>NUCLEOTIDE SEQUENCE [LARGE SCALE GENOMIC DNA]</scope>
    <source>
        <strain evidence="1">Puntauvense</strain>
    </source>
</reference>
<comment type="caution">
    <text evidence="1">The sequence shown here is derived from an EMBL/GenBank/DDBJ whole genome shotgun (WGS) entry which is preliminary data.</text>
</comment>
<name>A0A077N4N5_XENBV</name>
<evidence type="ECO:0008006" key="3">
    <source>
        <dbReference type="Google" id="ProtNLM"/>
    </source>
</evidence>
<sequence length="46" mass="5445">MIKKQAIGNTFIRMKLKRKFHSNSLHPGGEYTQATTNWIYDQKLCF</sequence>
<dbReference type="Proteomes" id="UP000028511">
    <property type="component" value="Unassembled WGS sequence"/>
</dbReference>
<evidence type="ECO:0000313" key="2">
    <source>
        <dbReference type="Proteomes" id="UP000028511"/>
    </source>
</evidence>
<dbReference type="AlphaFoldDB" id="A0A077N4N5"/>
<gene>
    <name evidence="1" type="ORF">XBP1_2460004</name>
</gene>